<evidence type="ECO:0000313" key="2">
    <source>
        <dbReference type="EMBL" id="OKH26659.1"/>
    </source>
</evidence>
<keyword evidence="3" id="KW-1185">Reference proteome</keyword>
<name>A0A1U7HSW9_9CYAN</name>
<keyword evidence="1" id="KW-0732">Signal</keyword>
<dbReference type="EMBL" id="MRCB01000001">
    <property type="protein sequence ID" value="OKH26659.1"/>
    <property type="molecule type" value="Genomic_DNA"/>
</dbReference>
<dbReference type="AlphaFoldDB" id="A0A1U7HSW9"/>
<sequence>MLLKRFLLLSVLMLAVGCRSMSPPSSGQLTIGVISFEESDRSVEQYSELQNYLGSTLRSLVELEPAYNELKALDQIKRKRWDIVFAPPGLAAIAISQAQYVPLFPTEGALKTRSVIIVLKENPIENLDRLAGKTIALGQPGSATGYYLPIYNLYGLTLAEVRLAATPKNVLELIANREVAAGAMSLAEFNQYRSKFPGVRFRILHTDSHIVPSGAVLVSSDLDPAQKDKIREALSKVSPAIASSAGYITNAPPPDYQYLIAVVDRVVPIAGRIRQKPAPLYEQK</sequence>
<proteinExistence type="predicted"/>
<dbReference type="PROSITE" id="PS51257">
    <property type="entry name" value="PROKAR_LIPOPROTEIN"/>
    <property type="match status" value="1"/>
</dbReference>
<feature type="signal peptide" evidence="1">
    <location>
        <begin position="1"/>
        <end position="21"/>
    </location>
</feature>
<feature type="chain" id="PRO_5012888659" evidence="1">
    <location>
        <begin position="22"/>
        <end position="284"/>
    </location>
</feature>
<comment type="caution">
    <text evidence="2">The sequence shown here is derived from an EMBL/GenBank/DDBJ whole genome shotgun (WGS) entry which is preliminary data.</text>
</comment>
<dbReference type="SUPFAM" id="SSF53850">
    <property type="entry name" value="Periplasmic binding protein-like II"/>
    <property type="match status" value="1"/>
</dbReference>
<gene>
    <name evidence="2" type="ORF">NIES593_00960</name>
</gene>
<evidence type="ECO:0000256" key="1">
    <source>
        <dbReference type="SAM" id="SignalP"/>
    </source>
</evidence>
<dbReference type="Gene3D" id="3.40.190.10">
    <property type="entry name" value="Periplasmic binding protein-like II"/>
    <property type="match status" value="2"/>
</dbReference>
<dbReference type="OrthoDB" id="480969at2"/>
<dbReference type="PANTHER" id="PTHR35841">
    <property type="entry name" value="PHOSPHONATES-BINDING PERIPLASMIC PROTEIN"/>
    <property type="match status" value="1"/>
</dbReference>
<protein>
    <submittedName>
        <fullName evidence="2">Phosphonate ABC transporter substrate-binding protein</fullName>
    </submittedName>
</protein>
<accession>A0A1U7HSW9</accession>
<reference evidence="2 3" key="1">
    <citation type="submission" date="2016-11" db="EMBL/GenBank/DDBJ databases">
        <title>Draft Genome Sequences of Nine Cyanobacterial Strains from Diverse Habitats.</title>
        <authorList>
            <person name="Zhu T."/>
            <person name="Hou S."/>
            <person name="Lu X."/>
            <person name="Hess W.R."/>
        </authorList>
    </citation>
    <scope>NUCLEOTIDE SEQUENCE [LARGE SCALE GENOMIC DNA]</scope>
    <source>
        <strain evidence="2 3">NIES-593</strain>
    </source>
</reference>
<dbReference type="STRING" id="1921803.NIES593_00960"/>
<organism evidence="2 3">
    <name type="scientific">Hydrococcus rivularis NIES-593</name>
    <dbReference type="NCBI Taxonomy" id="1921803"/>
    <lineage>
        <taxon>Bacteria</taxon>
        <taxon>Bacillati</taxon>
        <taxon>Cyanobacteriota</taxon>
        <taxon>Cyanophyceae</taxon>
        <taxon>Pleurocapsales</taxon>
        <taxon>Hydrococcaceae</taxon>
        <taxon>Hydrococcus</taxon>
    </lineage>
</organism>
<dbReference type="Pfam" id="PF12974">
    <property type="entry name" value="Phosphonate-bd"/>
    <property type="match status" value="1"/>
</dbReference>
<dbReference type="PANTHER" id="PTHR35841:SF1">
    <property type="entry name" value="PHOSPHONATES-BINDING PERIPLASMIC PROTEIN"/>
    <property type="match status" value="1"/>
</dbReference>
<evidence type="ECO:0000313" key="3">
    <source>
        <dbReference type="Proteomes" id="UP000186868"/>
    </source>
</evidence>
<dbReference type="Proteomes" id="UP000186868">
    <property type="component" value="Unassembled WGS sequence"/>
</dbReference>